<dbReference type="Proteomes" id="UP000053989">
    <property type="component" value="Unassembled WGS sequence"/>
</dbReference>
<dbReference type="InterPro" id="IPR017853">
    <property type="entry name" value="GH"/>
</dbReference>
<dbReference type="EMBL" id="KN822042">
    <property type="protein sequence ID" value="KIM62456.1"/>
    <property type="molecule type" value="Genomic_DNA"/>
</dbReference>
<evidence type="ECO:0000256" key="3">
    <source>
        <dbReference type="ARBA" id="ARBA00010646"/>
    </source>
</evidence>
<dbReference type="InterPro" id="IPR002053">
    <property type="entry name" value="Glyco_hydro_25"/>
</dbReference>
<comment type="function">
    <text evidence="11">This enzyme has both lysozyme (acetylmuramidase) and diacetylmuramidase activities.</text>
</comment>
<dbReference type="GO" id="GO:0016052">
    <property type="term" value="P:carbohydrate catabolic process"/>
    <property type="evidence" value="ECO:0007669"/>
    <property type="project" value="TreeGrafter"/>
</dbReference>
<dbReference type="OrthoDB" id="6590422at2759"/>
<dbReference type="SMART" id="SM00641">
    <property type="entry name" value="Glyco_25"/>
    <property type="match status" value="1"/>
</dbReference>
<evidence type="ECO:0000313" key="14">
    <source>
        <dbReference type="EMBL" id="KIM62456.1"/>
    </source>
</evidence>
<keyword evidence="5" id="KW-0964">Secreted</keyword>
<name>A0A0C3E337_9AGAM</name>
<dbReference type="Pfam" id="PF01183">
    <property type="entry name" value="Glyco_hydro_25"/>
    <property type="match status" value="2"/>
</dbReference>
<dbReference type="SUPFAM" id="SSF51445">
    <property type="entry name" value="(Trans)glycosidases"/>
    <property type="match status" value="1"/>
</dbReference>
<dbReference type="GO" id="GO:0016998">
    <property type="term" value="P:cell wall macromolecule catabolic process"/>
    <property type="evidence" value="ECO:0007669"/>
    <property type="project" value="InterPro"/>
</dbReference>
<keyword evidence="15" id="KW-1185">Reference proteome</keyword>
<dbReference type="InParanoid" id="A0A0C3E337"/>
<evidence type="ECO:0000256" key="1">
    <source>
        <dbReference type="ARBA" id="ARBA00000632"/>
    </source>
</evidence>
<keyword evidence="6" id="KW-0929">Antimicrobial</keyword>
<keyword evidence="8 14" id="KW-0378">Hydrolase</keyword>
<evidence type="ECO:0000256" key="9">
    <source>
        <dbReference type="ARBA" id="ARBA00023157"/>
    </source>
</evidence>
<dbReference type="PANTHER" id="PTHR34135:SF2">
    <property type="entry name" value="LYSOZYME"/>
    <property type="match status" value="1"/>
</dbReference>
<evidence type="ECO:0000256" key="5">
    <source>
        <dbReference type="ARBA" id="ARBA00022525"/>
    </source>
</evidence>
<reference evidence="14 15" key="1">
    <citation type="submission" date="2014-04" db="EMBL/GenBank/DDBJ databases">
        <authorList>
            <consortium name="DOE Joint Genome Institute"/>
            <person name="Kuo A."/>
            <person name="Kohler A."/>
            <person name="Nagy L.G."/>
            <person name="Floudas D."/>
            <person name="Copeland A."/>
            <person name="Barry K.W."/>
            <person name="Cichocki N."/>
            <person name="Veneault-Fourrey C."/>
            <person name="LaButti K."/>
            <person name="Lindquist E.A."/>
            <person name="Lipzen A."/>
            <person name="Lundell T."/>
            <person name="Morin E."/>
            <person name="Murat C."/>
            <person name="Sun H."/>
            <person name="Tunlid A."/>
            <person name="Henrissat B."/>
            <person name="Grigoriev I.V."/>
            <person name="Hibbett D.S."/>
            <person name="Martin F."/>
            <person name="Nordberg H.P."/>
            <person name="Cantor M.N."/>
            <person name="Hua S.X."/>
        </authorList>
    </citation>
    <scope>NUCLEOTIDE SEQUENCE [LARGE SCALE GENOMIC DNA]</scope>
    <source>
        <strain evidence="14 15">Foug A</strain>
    </source>
</reference>
<reference evidence="15" key="2">
    <citation type="submission" date="2015-01" db="EMBL/GenBank/DDBJ databases">
        <title>Evolutionary Origins and Diversification of the Mycorrhizal Mutualists.</title>
        <authorList>
            <consortium name="DOE Joint Genome Institute"/>
            <consortium name="Mycorrhizal Genomics Consortium"/>
            <person name="Kohler A."/>
            <person name="Kuo A."/>
            <person name="Nagy L.G."/>
            <person name="Floudas D."/>
            <person name="Copeland A."/>
            <person name="Barry K.W."/>
            <person name="Cichocki N."/>
            <person name="Veneault-Fourrey C."/>
            <person name="LaButti K."/>
            <person name="Lindquist E.A."/>
            <person name="Lipzen A."/>
            <person name="Lundell T."/>
            <person name="Morin E."/>
            <person name="Murat C."/>
            <person name="Riley R."/>
            <person name="Ohm R."/>
            <person name="Sun H."/>
            <person name="Tunlid A."/>
            <person name="Henrissat B."/>
            <person name="Grigoriev I.V."/>
            <person name="Hibbett D.S."/>
            <person name="Martin F."/>
        </authorList>
    </citation>
    <scope>NUCLEOTIDE SEQUENCE [LARGE SCALE GENOMIC DNA]</scope>
    <source>
        <strain evidence="15">Foug A</strain>
    </source>
</reference>
<dbReference type="EC" id="3.2.1.17" evidence="4"/>
<gene>
    <name evidence="14" type="ORF">SCLCIDRAFT_15799</name>
</gene>
<proteinExistence type="inferred from homology"/>
<evidence type="ECO:0000256" key="6">
    <source>
        <dbReference type="ARBA" id="ARBA00022529"/>
    </source>
</evidence>
<keyword evidence="10" id="KW-0326">Glycosidase</keyword>
<dbReference type="Gene3D" id="3.20.20.80">
    <property type="entry name" value="Glycosidases"/>
    <property type="match status" value="1"/>
</dbReference>
<dbReference type="GO" id="GO:0009253">
    <property type="term" value="P:peptidoglycan catabolic process"/>
    <property type="evidence" value="ECO:0007669"/>
    <property type="project" value="InterPro"/>
</dbReference>
<dbReference type="PROSITE" id="PS51904">
    <property type="entry name" value="GLYCOSYL_HYDROL_F25_2"/>
    <property type="match status" value="1"/>
</dbReference>
<evidence type="ECO:0000313" key="15">
    <source>
        <dbReference type="Proteomes" id="UP000053989"/>
    </source>
</evidence>
<evidence type="ECO:0000256" key="4">
    <source>
        <dbReference type="ARBA" id="ARBA00012732"/>
    </source>
</evidence>
<protein>
    <recommendedName>
        <fullName evidence="12">N,O-diacetylmuramidase</fullName>
        <ecNumber evidence="4">3.2.1.17</ecNumber>
    </recommendedName>
    <alternativeName>
        <fullName evidence="13">Lysozyme CH</fullName>
    </alternativeName>
</protein>
<accession>A0A0C3E337</accession>
<dbReference type="HOGENOM" id="CLU_044973_4_0_1"/>
<evidence type="ECO:0000256" key="12">
    <source>
        <dbReference type="ARBA" id="ARBA00073159"/>
    </source>
</evidence>
<dbReference type="InterPro" id="IPR018077">
    <property type="entry name" value="Glyco_hydro_fam25_subgr"/>
</dbReference>
<evidence type="ECO:0000256" key="10">
    <source>
        <dbReference type="ARBA" id="ARBA00023295"/>
    </source>
</evidence>
<dbReference type="GO" id="GO:0005576">
    <property type="term" value="C:extracellular region"/>
    <property type="evidence" value="ECO:0007669"/>
    <property type="project" value="UniProtKB-SubCell"/>
</dbReference>
<evidence type="ECO:0000256" key="13">
    <source>
        <dbReference type="ARBA" id="ARBA00075474"/>
    </source>
</evidence>
<dbReference type="FunFam" id="3.20.20.80:FF:000060">
    <property type="entry name" value="Lysozyme M1"/>
    <property type="match status" value="1"/>
</dbReference>
<comment type="catalytic activity">
    <reaction evidence="1">
        <text>Hydrolysis of (1-&gt;4)-beta-linkages between N-acetylmuramic acid and N-acetyl-D-glucosamine residues in a peptidoglycan and between N-acetyl-D-glucosamine residues in chitodextrins.</text>
        <dbReference type="EC" id="3.2.1.17"/>
    </reaction>
</comment>
<evidence type="ECO:0000256" key="8">
    <source>
        <dbReference type="ARBA" id="ARBA00022801"/>
    </source>
</evidence>
<evidence type="ECO:0000256" key="7">
    <source>
        <dbReference type="ARBA" id="ARBA00022638"/>
    </source>
</evidence>
<dbReference type="AlphaFoldDB" id="A0A0C3E337"/>
<keyword evidence="7" id="KW-0081">Bacteriolytic enzyme</keyword>
<keyword evidence="9" id="KW-1015">Disulfide bond</keyword>
<comment type="similarity">
    <text evidence="3">Belongs to the glycosyl hydrolase 25 family.</text>
</comment>
<dbReference type="GO" id="GO:0031640">
    <property type="term" value="P:killing of cells of another organism"/>
    <property type="evidence" value="ECO:0007669"/>
    <property type="project" value="UniProtKB-KW"/>
</dbReference>
<evidence type="ECO:0000256" key="2">
    <source>
        <dbReference type="ARBA" id="ARBA00004613"/>
    </source>
</evidence>
<dbReference type="GO" id="GO:0003796">
    <property type="term" value="F:lysozyme activity"/>
    <property type="evidence" value="ECO:0007669"/>
    <property type="project" value="UniProtKB-EC"/>
</dbReference>
<evidence type="ECO:0000256" key="11">
    <source>
        <dbReference type="ARBA" id="ARBA00055588"/>
    </source>
</evidence>
<dbReference type="GO" id="GO:0042742">
    <property type="term" value="P:defense response to bacterium"/>
    <property type="evidence" value="ECO:0007669"/>
    <property type="project" value="UniProtKB-KW"/>
</dbReference>
<comment type="subcellular location">
    <subcellularLocation>
        <location evidence="2">Secreted</location>
    </subcellularLocation>
</comment>
<sequence>MVKRSNPQGIDVSSYQTDVNWNDVKKNGISFAYIKATEGTCQYFFFEHRNTNVMDTPAYKSPEFNSQYTGATNAGIIRGAYHFARPDISNGAEQAKYFAANGGGWSGDGITLPGALDIECECDSCYDLSASEMVSWIQDFSDTYHMIYTTTDWWKSCIGNSAVFSNNNPLWIAHYASSIGSLPAGWSYTSFWQYADHGPNPGDADLWNGDMNGLQHFARG</sequence>
<organism evidence="14 15">
    <name type="scientific">Scleroderma citrinum Foug A</name>
    <dbReference type="NCBI Taxonomy" id="1036808"/>
    <lineage>
        <taxon>Eukaryota</taxon>
        <taxon>Fungi</taxon>
        <taxon>Dikarya</taxon>
        <taxon>Basidiomycota</taxon>
        <taxon>Agaricomycotina</taxon>
        <taxon>Agaricomycetes</taxon>
        <taxon>Agaricomycetidae</taxon>
        <taxon>Boletales</taxon>
        <taxon>Sclerodermatineae</taxon>
        <taxon>Sclerodermataceae</taxon>
        <taxon>Scleroderma</taxon>
    </lineage>
</organism>
<dbReference type="PANTHER" id="PTHR34135">
    <property type="entry name" value="LYSOZYME"/>
    <property type="match status" value="1"/>
</dbReference>